<dbReference type="GO" id="GO:0045892">
    <property type="term" value="P:negative regulation of DNA-templated transcription"/>
    <property type="evidence" value="ECO:0007669"/>
    <property type="project" value="TreeGrafter"/>
</dbReference>
<dbReference type="AlphaFoldDB" id="A0A848EEA4"/>
<reference evidence="5 6" key="1">
    <citation type="submission" date="2020-03" db="EMBL/GenBank/DDBJ databases">
        <authorList>
            <person name="Sun Q."/>
        </authorList>
    </citation>
    <scope>NUCLEOTIDE SEQUENCE [LARGE SCALE GENOMIC DNA]</scope>
    <source>
        <strain evidence="5 6">JC162</strain>
    </source>
</reference>
<name>A0A848EEA4_9PROT</name>
<dbReference type="Proteomes" id="UP000548582">
    <property type="component" value="Unassembled WGS sequence"/>
</dbReference>
<keyword evidence="2" id="KW-0238">DNA-binding</keyword>
<dbReference type="SMART" id="SM00866">
    <property type="entry name" value="UTRA"/>
    <property type="match status" value="1"/>
</dbReference>
<gene>
    <name evidence="5" type="ORF">GWK16_16880</name>
</gene>
<evidence type="ECO:0000313" key="6">
    <source>
        <dbReference type="Proteomes" id="UP000548582"/>
    </source>
</evidence>
<protein>
    <submittedName>
        <fullName evidence="5">GntR family transcriptional regulator</fullName>
    </submittedName>
</protein>
<dbReference type="Pfam" id="PF00392">
    <property type="entry name" value="GntR"/>
    <property type="match status" value="1"/>
</dbReference>
<proteinExistence type="predicted"/>
<dbReference type="PROSITE" id="PS50949">
    <property type="entry name" value="HTH_GNTR"/>
    <property type="match status" value="1"/>
</dbReference>
<dbReference type="InterPro" id="IPR028978">
    <property type="entry name" value="Chorismate_lyase_/UTRA_dom_sf"/>
</dbReference>
<dbReference type="SMART" id="SM00345">
    <property type="entry name" value="HTH_GNTR"/>
    <property type="match status" value="1"/>
</dbReference>
<dbReference type="Gene3D" id="1.10.10.10">
    <property type="entry name" value="Winged helix-like DNA-binding domain superfamily/Winged helix DNA-binding domain"/>
    <property type="match status" value="1"/>
</dbReference>
<dbReference type="InterPro" id="IPR011663">
    <property type="entry name" value="UTRA"/>
</dbReference>
<dbReference type="InterPro" id="IPR036388">
    <property type="entry name" value="WH-like_DNA-bd_sf"/>
</dbReference>
<evidence type="ECO:0000256" key="1">
    <source>
        <dbReference type="ARBA" id="ARBA00023015"/>
    </source>
</evidence>
<comment type="caution">
    <text evidence="5">The sequence shown here is derived from an EMBL/GenBank/DDBJ whole genome shotgun (WGS) entry which is preliminary data.</text>
</comment>
<dbReference type="GO" id="GO:0003677">
    <property type="term" value="F:DNA binding"/>
    <property type="evidence" value="ECO:0007669"/>
    <property type="project" value="UniProtKB-KW"/>
</dbReference>
<keyword evidence="3" id="KW-0804">Transcription</keyword>
<evidence type="ECO:0000256" key="2">
    <source>
        <dbReference type="ARBA" id="ARBA00023125"/>
    </source>
</evidence>
<dbReference type="PANTHER" id="PTHR44846">
    <property type="entry name" value="MANNOSYL-D-GLYCERATE TRANSPORT/METABOLISM SYSTEM REPRESSOR MNGR-RELATED"/>
    <property type="match status" value="1"/>
</dbReference>
<dbReference type="PRINTS" id="PR00035">
    <property type="entry name" value="HTHGNTR"/>
</dbReference>
<evidence type="ECO:0000256" key="3">
    <source>
        <dbReference type="ARBA" id="ARBA00023163"/>
    </source>
</evidence>
<sequence length="246" mass="27529">MKTAAVDLSRSAVARYLQLATLFRRRIEQGTWRRDERIPTVDELAAECGVARATIRQALDELERDGLIARYRAKGTFVRATPGANRLWCEVKTDWSGLLRSREGAEIEILDDRPDQPADALPSVDIGRPATRYHHVRRRHWRDGQPFLLADVWLDERLWPKVTANDLRTRTALKLVAGIPGVRIADARQVLTIGTADVETAAGLQVPLNAPVAFVRRAAVNPSGTLLMVADGIYRGDVVRIDIKLR</sequence>
<accession>A0A848EEA4</accession>
<dbReference type="InterPro" id="IPR036390">
    <property type="entry name" value="WH_DNA-bd_sf"/>
</dbReference>
<dbReference type="EMBL" id="JABBKX010000006">
    <property type="protein sequence ID" value="NMJ42924.1"/>
    <property type="molecule type" value="Genomic_DNA"/>
</dbReference>
<dbReference type="Pfam" id="PF07702">
    <property type="entry name" value="UTRA"/>
    <property type="match status" value="1"/>
</dbReference>
<dbReference type="GO" id="GO:0003700">
    <property type="term" value="F:DNA-binding transcription factor activity"/>
    <property type="evidence" value="ECO:0007669"/>
    <property type="project" value="InterPro"/>
</dbReference>
<keyword evidence="1" id="KW-0805">Transcription regulation</keyword>
<feature type="domain" description="HTH gntR-type" evidence="4">
    <location>
        <begin position="13"/>
        <end position="81"/>
    </location>
</feature>
<dbReference type="PANTHER" id="PTHR44846:SF1">
    <property type="entry name" value="MANNOSYL-D-GLYCERATE TRANSPORT_METABOLISM SYSTEM REPRESSOR MNGR-RELATED"/>
    <property type="match status" value="1"/>
</dbReference>
<dbReference type="SUPFAM" id="SSF46785">
    <property type="entry name" value="Winged helix' DNA-binding domain"/>
    <property type="match status" value="1"/>
</dbReference>
<organism evidence="5 6">
    <name type="scientific">Neoroseomonas marina</name>
    <dbReference type="NCBI Taxonomy" id="1232220"/>
    <lineage>
        <taxon>Bacteria</taxon>
        <taxon>Pseudomonadati</taxon>
        <taxon>Pseudomonadota</taxon>
        <taxon>Alphaproteobacteria</taxon>
        <taxon>Acetobacterales</taxon>
        <taxon>Acetobacteraceae</taxon>
        <taxon>Neoroseomonas</taxon>
    </lineage>
</organism>
<dbReference type="CDD" id="cd07377">
    <property type="entry name" value="WHTH_GntR"/>
    <property type="match status" value="1"/>
</dbReference>
<dbReference type="InterPro" id="IPR000524">
    <property type="entry name" value="Tscrpt_reg_HTH_GntR"/>
</dbReference>
<dbReference type="Gene3D" id="3.40.1410.10">
    <property type="entry name" value="Chorismate lyase-like"/>
    <property type="match status" value="1"/>
</dbReference>
<evidence type="ECO:0000259" key="4">
    <source>
        <dbReference type="PROSITE" id="PS50949"/>
    </source>
</evidence>
<dbReference type="InterPro" id="IPR050679">
    <property type="entry name" value="Bact_HTH_transcr_reg"/>
</dbReference>
<evidence type="ECO:0000313" key="5">
    <source>
        <dbReference type="EMBL" id="NMJ42924.1"/>
    </source>
</evidence>
<dbReference type="SUPFAM" id="SSF64288">
    <property type="entry name" value="Chorismate lyase-like"/>
    <property type="match status" value="1"/>
</dbReference>
<dbReference type="RefSeq" id="WP_170055160.1">
    <property type="nucleotide sequence ID" value="NZ_JABBKX010000006.1"/>
</dbReference>
<keyword evidence="6" id="KW-1185">Reference proteome</keyword>